<dbReference type="InterPro" id="IPR027417">
    <property type="entry name" value="P-loop_NTPase"/>
</dbReference>
<keyword evidence="12" id="KW-1185">Reference proteome</keyword>
<feature type="domain" description="Helicase C-terminal" evidence="10">
    <location>
        <begin position="762"/>
        <end position="947"/>
    </location>
</feature>
<dbReference type="SUPFAM" id="SSF53098">
    <property type="entry name" value="Ribonuclease H-like"/>
    <property type="match status" value="1"/>
</dbReference>
<feature type="domain" description="Helicase ATP-binding" evidence="9">
    <location>
        <begin position="252"/>
        <end position="529"/>
    </location>
</feature>
<comment type="similarity">
    <text evidence="6 7">Belongs to the helicase family. DinG subfamily. Type 2 sub-subfamily.</text>
</comment>
<dbReference type="InterPro" id="IPR012337">
    <property type="entry name" value="RNaseH-like_sf"/>
</dbReference>
<evidence type="ECO:0000259" key="8">
    <source>
        <dbReference type="PROSITE" id="PS51192"/>
    </source>
</evidence>
<dbReference type="GO" id="GO:0016787">
    <property type="term" value="F:hydrolase activity"/>
    <property type="evidence" value="ECO:0007669"/>
    <property type="project" value="UniProtKB-KW"/>
</dbReference>
<dbReference type="SMART" id="SM00491">
    <property type="entry name" value="HELICc2"/>
    <property type="match status" value="1"/>
</dbReference>
<comment type="function">
    <text evidence="6 7">3'-5' exonuclease.</text>
</comment>
<dbReference type="GO" id="GO:0003678">
    <property type="term" value="F:DNA helicase activity"/>
    <property type="evidence" value="ECO:0007669"/>
    <property type="project" value="UniProtKB-EC"/>
</dbReference>
<dbReference type="PROSITE" id="PS51192">
    <property type="entry name" value="HELICASE_ATP_BIND_1"/>
    <property type="match status" value="1"/>
</dbReference>
<dbReference type="SMART" id="SM00479">
    <property type="entry name" value="EXOIII"/>
    <property type="match status" value="1"/>
</dbReference>
<comment type="caution">
    <text evidence="11">The sequence shown here is derived from an EMBL/GenBank/DDBJ whole genome shotgun (WGS) entry which is preliminary data.</text>
</comment>
<evidence type="ECO:0000256" key="6">
    <source>
        <dbReference type="HAMAP-Rule" id="MF_02206"/>
    </source>
</evidence>
<dbReference type="Gene3D" id="3.30.420.10">
    <property type="entry name" value="Ribonuclease H-like superfamily/Ribonuclease H"/>
    <property type="match status" value="1"/>
</dbReference>
<organism evidence="11 12">
    <name type="scientific">Paenibacillus gansuensis</name>
    <dbReference type="NCBI Taxonomy" id="306542"/>
    <lineage>
        <taxon>Bacteria</taxon>
        <taxon>Bacillati</taxon>
        <taxon>Bacillota</taxon>
        <taxon>Bacilli</taxon>
        <taxon>Bacillales</taxon>
        <taxon>Paenibacillaceae</taxon>
        <taxon>Paenibacillus</taxon>
    </lineage>
</organism>
<dbReference type="InterPro" id="IPR014013">
    <property type="entry name" value="Helic_SF1/SF2_ATP-bd_DinG/Rad3"/>
</dbReference>
<evidence type="ECO:0000256" key="2">
    <source>
        <dbReference type="ARBA" id="ARBA00022741"/>
    </source>
</evidence>
<dbReference type="Pfam" id="PF00929">
    <property type="entry name" value="RNase_T"/>
    <property type="match status" value="1"/>
</dbReference>
<dbReference type="EMBL" id="JBHUME010000005">
    <property type="protein sequence ID" value="MFD2612057.1"/>
    <property type="molecule type" value="Genomic_DNA"/>
</dbReference>
<dbReference type="NCBIfam" id="TIGR00573">
    <property type="entry name" value="dnaq"/>
    <property type="match status" value="1"/>
</dbReference>
<dbReference type="RefSeq" id="WP_377601258.1">
    <property type="nucleotide sequence ID" value="NZ_JBHUME010000005.1"/>
</dbReference>
<dbReference type="InterPro" id="IPR013520">
    <property type="entry name" value="Ribonucl_H"/>
</dbReference>
<evidence type="ECO:0000259" key="10">
    <source>
        <dbReference type="PROSITE" id="PS51194"/>
    </source>
</evidence>
<dbReference type="PANTHER" id="PTHR11472">
    <property type="entry name" value="DNA REPAIR DEAD HELICASE RAD3/XP-D SUBFAMILY MEMBER"/>
    <property type="match status" value="1"/>
</dbReference>
<keyword evidence="3 6" id="KW-0378">Hydrolase</keyword>
<keyword evidence="5 6" id="KW-0067">ATP-binding</keyword>
<evidence type="ECO:0000259" key="9">
    <source>
        <dbReference type="PROSITE" id="PS51193"/>
    </source>
</evidence>
<dbReference type="InterPro" id="IPR006555">
    <property type="entry name" value="ATP-dep_Helicase_C"/>
</dbReference>
<evidence type="ECO:0000256" key="1">
    <source>
        <dbReference type="ARBA" id="ARBA00022722"/>
    </source>
</evidence>
<reference evidence="12" key="1">
    <citation type="journal article" date="2019" name="Int. J. Syst. Evol. Microbiol.">
        <title>The Global Catalogue of Microorganisms (GCM) 10K type strain sequencing project: providing services to taxonomists for standard genome sequencing and annotation.</title>
        <authorList>
            <consortium name="The Broad Institute Genomics Platform"/>
            <consortium name="The Broad Institute Genome Sequencing Center for Infectious Disease"/>
            <person name="Wu L."/>
            <person name="Ma J."/>
        </authorList>
    </citation>
    <scope>NUCLEOTIDE SEQUENCE [LARGE SCALE GENOMIC DNA]</scope>
    <source>
        <strain evidence="12">KCTC 3950</strain>
    </source>
</reference>
<dbReference type="InterPro" id="IPR001650">
    <property type="entry name" value="Helicase_C-like"/>
</dbReference>
<keyword evidence="2 6" id="KW-0547">Nucleotide-binding</keyword>
<dbReference type="EC" id="3.1.-.-" evidence="6 7"/>
<dbReference type="Gene3D" id="3.40.50.300">
    <property type="entry name" value="P-loop containing nucleotide triphosphate hydrolases"/>
    <property type="match status" value="2"/>
</dbReference>
<dbReference type="InterPro" id="IPR014001">
    <property type="entry name" value="Helicase_ATP-bd"/>
</dbReference>
<dbReference type="SUPFAM" id="SSF52540">
    <property type="entry name" value="P-loop containing nucleoside triphosphate hydrolases"/>
    <property type="match status" value="1"/>
</dbReference>
<dbReference type="Pfam" id="PF13307">
    <property type="entry name" value="Helicase_C_2"/>
    <property type="match status" value="1"/>
</dbReference>
<dbReference type="PANTHER" id="PTHR11472:SF34">
    <property type="entry name" value="REGULATOR OF TELOMERE ELONGATION HELICASE 1"/>
    <property type="match status" value="1"/>
</dbReference>
<keyword evidence="4 6" id="KW-0269">Exonuclease</keyword>
<dbReference type="HAMAP" id="MF_02206">
    <property type="entry name" value="DinG_exonucl"/>
    <property type="match status" value="1"/>
</dbReference>
<dbReference type="Pfam" id="PF04851">
    <property type="entry name" value="ResIII"/>
    <property type="match status" value="1"/>
</dbReference>
<sequence>MKFAVLDFETTGSGAYDEIIQVGLVVIEDKVITRKYASFVKPTVEIPAFITQLTGITEEDVKDAPPIDDVLLEMIPLLDDAVLVAHHAPFDVGFLQRALEHAGYLPFAGRVLDTLDFLRILFPLLPSLQLSMVCREMGIQHDRPHQADSDAEVTGEVWIRCMDKLSDLSLLTLQRLSALFADEGTDFAWFIHEQRTHKELSTSFDEQAGKYYRQFEMNVEEWPDENGPREDSGEDALNHVPFDQFYIELKQKLQGGLKNYEDRSSQEQMISEVHDSLESDKHLLIEAGTGTGKSLGYLIPSLYYGIRRGKKVIVSTHTINLQEQLRERDLPLLENIFPVEFKASVLKGRSHYLCLRKFEHKINSGDFESPKEDLMTAAQMIVWLSQTKHGDEEEIHFGNKGAEFWQTVQSDADSCLNRACPWFRRCFYHRARHEANLSDVVITNHSLLFTDVKADHRILPSYDHLVVDEAHHFEEVAGKHLGMNVGYFTIVNLLLQLLKDSRSGQVPHLRQMIQLSGQEKSTEWVDLVDAVIPKLIEAKEHWDKLTELLYAIMAGNTSQDASQGETGQLVLRIKKDHLPEEWDTLASIEDNLYLELNDSVRKLEKLVSELKEDEESDLYQPAVDLTGTLRDLAAAKDNIRSFMKLSEPDHVYWLEANSYYKSKSLQLMAVPADVSSQLRERFFEPKHSVIMTSATLSVDKSFQYASEQLGLDAMAATDKVRTKLLASPFNYRKQALVCIPRDFPGVRGPGGEAKFIETLGGSLKEVALETKGRMLVLFTSYRMLKQVHQALKDELAGHGIQVLGQGIDSGNRSKLTRMFQDSPAAILLGTSSFWEGVDIPGQALSCLVIVRLPFQPPNHPLVEAKSEILQKQNKNPFMKLSVPQAVIRFKQGFGRLVRTASDKGIVIIYDTRVLDTYYGKHFLYSLPGPKIEHMSLKQLVPRIRTWQETGE</sequence>
<keyword evidence="1 6" id="KW-0540">Nuclease</keyword>
<dbReference type="Proteomes" id="UP001597541">
    <property type="component" value="Unassembled WGS sequence"/>
</dbReference>
<name>A0ABW5PD19_9BACL</name>
<gene>
    <name evidence="6 7 11" type="primary">dinG</name>
    <name evidence="11" type="ORF">ACFSUF_06405</name>
</gene>
<dbReference type="InterPro" id="IPR006935">
    <property type="entry name" value="Helicase/UvrB_N"/>
</dbReference>
<dbReference type="PROSITE" id="PS51193">
    <property type="entry name" value="HELICASE_ATP_BIND_2"/>
    <property type="match status" value="1"/>
</dbReference>
<dbReference type="NCBIfam" id="TIGR01407">
    <property type="entry name" value="dinG_rel"/>
    <property type="match status" value="1"/>
</dbReference>
<dbReference type="InterPro" id="IPR006310">
    <property type="entry name" value="DinG"/>
</dbReference>
<dbReference type="CDD" id="cd06127">
    <property type="entry name" value="DEDDh"/>
    <property type="match status" value="1"/>
</dbReference>
<proteinExistence type="inferred from homology"/>
<accession>A0ABW5PD19</accession>
<evidence type="ECO:0000256" key="7">
    <source>
        <dbReference type="RuleBase" id="RU364106"/>
    </source>
</evidence>
<dbReference type="InterPro" id="IPR036397">
    <property type="entry name" value="RNaseH_sf"/>
</dbReference>
<feature type="domain" description="Helicase ATP-binding" evidence="8">
    <location>
        <begin position="274"/>
        <end position="537"/>
    </location>
</feature>
<feature type="binding site" evidence="6">
    <location>
        <begin position="287"/>
        <end position="294"/>
    </location>
    <ligand>
        <name>ATP</name>
        <dbReference type="ChEBI" id="CHEBI:30616"/>
    </ligand>
</feature>
<dbReference type="InterPro" id="IPR045028">
    <property type="entry name" value="DinG/Rad3-like"/>
</dbReference>
<protein>
    <recommendedName>
        <fullName evidence="6 7">3'-5' exonuclease DinG</fullName>
        <ecNumber evidence="6 7">3.1.-.-</ecNumber>
    </recommendedName>
</protein>
<evidence type="ECO:0000313" key="11">
    <source>
        <dbReference type="EMBL" id="MFD2612057.1"/>
    </source>
</evidence>
<evidence type="ECO:0000256" key="4">
    <source>
        <dbReference type="ARBA" id="ARBA00022839"/>
    </source>
</evidence>
<dbReference type="SMART" id="SM00487">
    <property type="entry name" value="DEXDc"/>
    <property type="match status" value="1"/>
</dbReference>
<evidence type="ECO:0000256" key="5">
    <source>
        <dbReference type="ARBA" id="ARBA00022840"/>
    </source>
</evidence>
<keyword evidence="11" id="KW-0347">Helicase</keyword>
<dbReference type="PROSITE" id="PS51194">
    <property type="entry name" value="HELICASE_CTER"/>
    <property type="match status" value="1"/>
</dbReference>
<evidence type="ECO:0000313" key="12">
    <source>
        <dbReference type="Proteomes" id="UP001597541"/>
    </source>
</evidence>
<dbReference type="InterPro" id="IPR006054">
    <property type="entry name" value="DnaQ"/>
</dbReference>
<feature type="short sequence motif" description="DEAH box" evidence="6">
    <location>
        <begin position="468"/>
        <end position="471"/>
    </location>
</feature>
<dbReference type="NCBIfam" id="NF005981">
    <property type="entry name" value="PRK08074.1"/>
    <property type="match status" value="1"/>
</dbReference>
<evidence type="ECO:0000256" key="3">
    <source>
        <dbReference type="ARBA" id="ARBA00022801"/>
    </source>
</evidence>